<evidence type="ECO:0000259" key="2">
    <source>
        <dbReference type="SMART" id="SM00899"/>
    </source>
</evidence>
<sequence>MNAFSVQASESGVPSSSAAATAAATGPVMGLDQLVVNQPARVVDLASSEGEDESLLLRLMEIGFLPGESVRVVATGFPGPDPLAVRIGQATFALRRHEAAQVLVQLEAAA</sequence>
<accession>A0A076PX21</accession>
<evidence type="ECO:0000256" key="1">
    <source>
        <dbReference type="ARBA" id="ARBA00023004"/>
    </source>
</evidence>
<dbReference type="InterPro" id="IPR052713">
    <property type="entry name" value="FeoA"/>
</dbReference>
<organism evidence="3 4">
    <name type="scientific">Comamonas testosteroni TK102</name>
    <dbReference type="NCBI Taxonomy" id="1392005"/>
    <lineage>
        <taxon>Bacteria</taxon>
        <taxon>Pseudomonadati</taxon>
        <taxon>Pseudomonadota</taxon>
        <taxon>Betaproteobacteria</taxon>
        <taxon>Burkholderiales</taxon>
        <taxon>Comamonadaceae</taxon>
        <taxon>Comamonas</taxon>
    </lineage>
</organism>
<dbReference type="RefSeq" id="WP_019042650.1">
    <property type="nucleotide sequence ID" value="NZ_CP006704.1"/>
</dbReference>
<dbReference type="PANTHER" id="PTHR42954">
    <property type="entry name" value="FE(2+) TRANSPORT PROTEIN A"/>
    <property type="match status" value="1"/>
</dbReference>
<protein>
    <submittedName>
        <fullName evidence="3">Iron transporter FeoA</fullName>
    </submittedName>
</protein>
<dbReference type="Gene3D" id="2.30.30.90">
    <property type="match status" value="1"/>
</dbReference>
<name>A0A076PX21_COMTE</name>
<dbReference type="InterPro" id="IPR008988">
    <property type="entry name" value="Transcriptional_repressor_C"/>
</dbReference>
<evidence type="ECO:0000313" key="4">
    <source>
        <dbReference type="Proteomes" id="UP000028782"/>
    </source>
</evidence>
<evidence type="ECO:0000313" key="3">
    <source>
        <dbReference type="EMBL" id="AIJ48355.1"/>
    </source>
</evidence>
<proteinExistence type="predicted"/>
<dbReference type="SMART" id="SM00899">
    <property type="entry name" value="FeoA"/>
    <property type="match status" value="1"/>
</dbReference>
<feature type="domain" description="Ferrous iron transporter FeoA-like" evidence="2">
    <location>
        <begin position="29"/>
        <end position="106"/>
    </location>
</feature>
<dbReference type="SUPFAM" id="SSF50037">
    <property type="entry name" value="C-terminal domain of transcriptional repressors"/>
    <property type="match status" value="1"/>
</dbReference>
<dbReference type="EMBL" id="CP006704">
    <property type="protein sequence ID" value="AIJ48355.1"/>
    <property type="molecule type" value="Genomic_DNA"/>
</dbReference>
<dbReference type="KEGG" id="ctes:O987_21310"/>
<dbReference type="Pfam" id="PF04023">
    <property type="entry name" value="FeoA"/>
    <property type="match status" value="1"/>
</dbReference>
<dbReference type="InterPro" id="IPR038157">
    <property type="entry name" value="FeoA_core_dom"/>
</dbReference>
<keyword evidence="1" id="KW-0408">Iron</keyword>
<dbReference type="GO" id="GO:0046914">
    <property type="term" value="F:transition metal ion binding"/>
    <property type="evidence" value="ECO:0007669"/>
    <property type="project" value="InterPro"/>
</dbReference>
<reference evidence="3 4" key="1">
    <citation type="journal article" date="2014" name="Genome Announc.">
        <title>Complete Genome Sequence of Polychlorinated Biphenyl Degrader Comamonas testosteroni TK102 (NBRC 109938).</title>
        <authorList>
            <person name="Fukuda K."/>
            <person name="Hosoyama A."/>
            <person name="Tsuchikane K."/>
            <person name="Ohji S."/>
            <person name="Yamazoe A."/>
            <person name="Fujita N."/>
            <person name="Shintani M."/>
            <person name="Kimbara K."/>
        </authorList>
    </citation>
    <scope>NUCLEOTIDE SEQUENCE [LARGE SCALE GENOMIC DNA]</scope>
    <source>
        <strain evidence="3">TK102</strain>
    </source>
</reference>
<gene>
    <name evidence="3" type="ORF">O987_21310</name>
</gene>
<dbReference type="PANTHER" id="PTHR42954:SF2">
    <property type="entry name" value="FE(2+) TRANSPORT PROTEIN A"/>
    <property type="match status" value="1"/>
</dbReference>
<dbReference type="InterPro" id="IPR007167">
    <property type="entry name" value="Fe-transptr_FeoA-like"/>
</dbReference>
<dbReference type="AlphaFoldDB" id="A0A076PX21"/>
<dbReference type="Proteomes" id="UP000028782">
    <property type="component" value="Chromosome"/>
</dbReference>
<dbReference type="HOGENOM" id="CLU_150646_1_1_4"/>